<comment type="similarity">
    <text evidence="1 8">Belongs to the beta-class carbonic anhydrase family.</text>
</comment>
<evidence type="ECO:0000256" key="5">
    <source>
        <dbReference type="ARBA" id="ARBA00023239"/>
    </source>
</evidence>
<comment type="caution">
    <text evidence="9">The sequence shown here is derived from an EMBL/GenBank/DDBJ whole genome shotgun (WGS) entry which is preliminary data.</text>
</comment>
<dbReference type="PANTHER" id="PTHR11002">
    <property type="entry name" value="CARBONIC ANHYDRASE"/>
    <property type="match status" value="1"/>
</dbReference>
<protein>
    <recommendedName>
        <fullName evidence="2 8">Carbonic anhydrase</fullName>
        <ecNumber evidence="2 8">4.2.1.1</ecNumber>
    </recommendedName>
    <alternativeName>
        <fullName evidence="8">Carbonate dehydratase</fullName>
    </alternativeName>
</protein>
<dbReference type="Pfam" id="PF00484">
    <property type="entry name" value="Pro_CA"/>
    <property type="match status" value="1"/>
</dbReference>
<evidence type="ECO:0000256" key="6">
    <source>
        <dbReference type="ARBA" id="ARBA00048348"/>
    </source>
</evidence>
<evidence type="ECO:0000256" key="7">
    <source>
        <dbReference type="PIRSR" id="PIRSR601765-1"/>
    </source>
</evidence>
<feature type="binding site" evidence="7">
    <location>
        <position position="93"/>
    </location>
    <ligand>
        <name>Zn(2+)</name>
        <dbReference type="ChEBI" id="CHEBI:29105"/>
    </ligand>
</feature>
<dbReference type="SUPFAM" id="SSF53056">
    <property type="entry name" value="beta-carbonic anhydrase, cab"/>
    <property type="match status" value="1"/>
</dbReference>
<dbReference type="Gene3D" id="3.40.1050.10">
    <property type="entry name" value="Carbonic anhydrase"/>
    <property type="match status" value="1"/>
</dbReference>
<dbReference type="GO" id="GO:0008270">
    <property type="term" value="F:zinc ion binding"/>
    <property type="evidence" value="ECO:0007669"/>
    <property type="project" value="UniProtKB-UniRule"/>
</dbReference>
<evidence type="ECO:0000256" key="2">
    <source>
        <dbReference type="ARBA" id="ARBA00012925"/>
    </source>
</evidence>
<evidence type="ECO:0000256" key="1">
    <source>
        <dbReference type="ARBA" id="ARBA00006217"/>
    </source>
</evidence>
<comment type="cofactor">
    <cofactor evidence="7">
        <name>Zn(2+)</name>
        <dbReference type="ChEBI" id="CHEBI:29105"/>
    </cofactor>
    <text evidence="7">Binds 1 zinc ion per subunit.</text>
</comment>
<dbReference type="GO" id="GO:0004089">
    <property type="term" value="F:carbonate dehydratase activity"/>
    <property type="evidence" value="ECO:0007669"/>
    <property type="project" value="UniProtKB-UniRule"/>
</dbReference>
<dbReference type="PROSITE" id="PS00705">
    <property type="entry name" value="PROK_CO2_ANHYDRASE_2"/>
    <property type="match status" value="1"/>
</dbReference>
<feature type="binding site" evidence="7">
    <location>
        <position position="147"/>
    </location>
    <ligand>
        <name>Zn(2+)</name>
        <dbReference type="ChEBI" id="CHEBI:29105"/>
    </ligand>
</feature>
<evidence type="ECO:0000256" key="8">
    <source>
        <dbReference type="RuleBase" id="RU003956"/>
    </source>
</evidence>
<dbReference type="STRING" id="329046.A0A1Y2B9M4"/>
<feature type="binding site" evidence="7">
    <location>
        <position position="150"/>
    </location>
    <ligand>
        <name>Zn(2+)</name>
        <dbReference type="ChEBI" id="CHEBI:29105"/>
    </ligand>
</feature>
<keyword evidence="3 7" id="KW-0479">Metal-binding</keyword>
<evidence type="ECO:0000256" key="4">
    <source>
        <dbReference type="ARBA" id="ARBA00022833"/>
    </source>
</evidence>
<dbReference type="CDD" id="cd00883">
    <property type="entry name" value="beta_CA_cladeA"/>
    <property type="match status" value="1"/>
</dbReference>
<comment type="function">
    <text evidence="8">Reversible hydration of carbon dioxide.</text>
</comment>
<name>A0A1Y2B9M4_9FUNG</name>
<dbReference type="Proteomes" id="UP000193642">
    <property type="component" value="Unassembled WGS sequence"/>
</dbReference>
<keyword evidence="4 7" id="KW-0862">Zinc</keyword>
<organism evidence="9 10">
    <name type="scientific">Rhizoclosmatium globosum</name>
    <dbReference type="NCBI Taxonomy" id="329046"/>
    <lineage>
        <taxon>Eukaryota</taxon>
        <taxon>Fungi</taxon>
        <taxon>Fungi incertae sedis</taxon>
        <taxon>Chytridiomycota</taxon>
        <taxon>Chytridiomycota incertae sedis</taxon>
        <taxon>Chytridiomycetes</taxon>
        <taxon>Chytridiales</taxon>
        <taxon>Chytriomycetaceae</taxon>
        <taxon>Rhizoclosmatium</taxon>
    </lineage>
</organism>
<dbReference type="EMBL" id="MCGO01000076">
    <property type="protein sequence ID" value="ORY31548.1"/>
    <property type="molecule type" value="Genomic_DNA"/>
</dbReference>
<evidence type="ECO:0000313" key="10">
    <source>
        <dbReference type="Proteomes" id="UP000193642"/>
    </source>
</evidence>
<dbReference type="InterPro" id="IPR015892">
    <property type="entry name" value="Carbonic_anhydrase_CS"/>
</dbReference>
<keyword evidence="5 8" id="KW-0456">Lyase</keyword>
<evidence type="ECO:0000313" key="9">
    <source>
        <dbReference type="EMBL" id="ORY31548.1"/>
    </source>
</evidence>
<dbReference type="OrthoDB" id="10248475at2759"/>
<dbReference type="EC" id="4.2.1.1" evidence="2 8"/>
<reference evidence="9 10" key="1">
    <citation type="submission" date="2016-07" db="EMBL/GenBank/DDBJ databases">
        <title>Pervasive Adenine N6-methylation of Active Genes in Fungi.</title>
        <authorList>
            <consortium name="DOE Joint Genome Institute"/>
            <person name="Mondo S.J."/>
            <person name="Dannebaum R.O."/>
            <person name="Kuo R.C."/>
            <person name="Labutti K."/>
            <person name="Haridas S."/>
            <person name="Kuo A."/>
            <person name="Salamov A."/>
            <person name="Ahrendt S.R."/>
            <person name="Lipzen A."/>
            <person name="Sullivan W."/>
            <person name="Andreopoulos W.B."/>
            <person name="Clum A."/>
            <person name="Lindquist E."/>
            <person name="Daum C."/>
            <person name="Ramamoorthy G.K."/>
            <person name="Gryganskyi A."/>
            <person name="Culley D."/>
            <person name="Magnuson J.K."/>
            <person name="James T.Y."/>
            <person name="O'Malley M.A."/>
            <person name="Stajich J.E."/>
            <person name="Spatafora J.W."/>
            <person name="Visel A."/>
            <person name="Grigoriev I.V."/>
        </authorList>
    </citation>
    <scope>NUCLEOTIDE SEQUENCE [LARGE SCALE GENOMIC DNA]</scope>
    <source>
        <strain evidence="9 10">JEL800</strain>
    </source>
</reference>
<sequence length="280" mass="31451">MSFVLRSIRSSVRVVPRVSVQVPSRAYSLPLVNNGKALSPEAKASLKGSDPDLKDIIEGSGNWAAIMRERDPDFFNRIGKGQSPNYLYIGCCDARVDPTVLMNLNYGDLFIHRNVGNLVTGSDLNVMSAIEFAVNRLQVPHIIVCGHYDCGAVRGAHKQMDHGIIENWLRNIRDVARLHNTELTKIPDSEDRHRRLVELNVQEQCLNILKTGSVQRLRMKSFKETGFATPRIHGLVFDPAAGELKKLDVDWKGETKEFDAIYNLYPDPDVNKSAFPKNLN</sequence>
<evidence type="ECO:0000256" key="3">
    <source>
        <dbReference type="ARBA" id="ARBA00022723"/>
    </source>
</evidence>
<proteinExistence type="inferred from homology"/>
<accession>A0A1Y2B9M4</accession>
<dbReference type="InterPro" id="IPR036874">
    <property type="entry name" value="Carbonic_anhydrase_sf"/>
</dbReference>
<gene>
    <name evidence="9" type="ORF">BCR33DRAFT_685066</name>
</gene>
<dbReference type="PANTHER" id="PTHR11002:SF76">
    <property type="entry name" value="CARBONIC ANHYDRASE"/>
    <property type="match status" value="1"/>
</dbReference>
<comment type="catalytic activity">
    <reaction evidence="6 8">
        <text>hydrogencarbonate + H(+) = CO2 + H2O</text>
        <dbReference type="Rhea" id="RHEA:10748"/>
        <dbReference type="ChEBI" id="CHEBI:15377"/>
        <dbReference type="ChEBI" id="CHEBI:15378"/>
        <dbReference type="ChEBI" id="CHEBI:16526"/>
        <dbReference type="ChEBI" id="CHEBI:17544"/>
        <dbReference type="EC" id="4.2.1.1"/>
    </reaction>
</comment>
<dbReference type="InterPro" id="IPR001765">
    <property type="entry name" value="Carbonic_anhydrase"/>
</dbReference>
<dbReference type="AlphaFoldDB" id="A0A1Y2B9M4"/>
<feature type="binding site" evidence="7">
    <location>
        <position position="91"/>
    </location>
    <ligand>
        <name>Zn(2+)</name>
        <dbReference type="ChEBI" id="CHEBI:29105"/>
    </ligand>
</feature>
<keyword evidence="10" id="KW-1185">Reference proteome</keyword>
<dbReference type="GO" id="GO:0015976">
    <property type="term" value="P:carbon utilization"/>
    <property type="evidence" value="ECO:0007669"/>
    <property type="project" value="InterPro"/>
</dbReference>
<dbReference type="SMART" id="SM00947">
    <property type="entry name" value="Pro_CA"/>
    <property type="match status" value="1"/>
</dbReference>